<keyword evidence="1" id="KW-0808">Transferase</keyword>
<evidence type="ECO:0000313" key="2">
    <source>
        <dbReference type="Proteomes" id="UP001642464"/>
    </source>
</evidence>
<evidence type="ECO:0000313" key="1">
    <source>
        <dbReference type="EMBL" id="CAK9028960.1"/>
    </source>
</evidence>
<dbReference type="EMBL" id="CAXAMM010012459">
    <property type="protein sequence ID" value="CAK9028960.1"/>
    <property type="molecule type" value="Genomic_DNA"/>
</dbReference>
<comment type="caution">
    <text evidence="1">The sequence shown here is derived from an EMBL/GenBank/DDBJ whole genome shotgun (WGS) entry which is preliminary data.</text>
</comment>
<proteinExistence type="predicted"/>
<name>A0ABP0KQ17_9DINO</name>
<sequence>MSEDEDIGAHVMGARERKNLQAGLTEVLAAEQEAWPSCMEIFCPGRFGEKAQMFGLRGAKAFDLSMGWDWKRAVDRAAVWKCLEEEDPDIDLAQFNKSIVEAKAMVAWCTRIARDRMRKGRLFLFESSATSAAWKEPALQDLMELEDTHRVDVPACSVGLRDKGSGKLFGKKWGFLTNAPAP</sequence>
<keyword evidence="1" id="KW-0695">RNA-directed DNA polymerase</keyword>
<dbReference type="GO" id="GO:0003964">
    <property type="term" value="F:RNA-directed DNA polymerase activity"/>
    <property type="evidence" value="ECO:0007669"/>
    <property type="project" value="UniProtKB-KW"/>
</dbReference>
<dbReference type="Proteomes" id="UP001642464">
    <property type="component" value="Unassembled WGS sequence"/>
</dbReference>
<organism evidence="1 2">
    <name type="scientific">Durusdinium trenchii</name>
    <dbReference type="NCBI Taxonomy" id="1381693"/>
    <lineage>
        <taxon>Eukaryota</taxon>
        <taxon>Sar</taxon>
        <taxon>Alveolata</taxon>
        <taxon>Dinophyceae</taxon>
        <taxon>Suessiales</taxon>
        <taxon>Symbiodiniaceae</taxon>
        <taxon>Durusdinium</taxon>
    </lineage>
</organism>
<gene>
    <name evidence="1" type="ORF">SCF082_LOCUS18583</name>
</gene>
<accession>A0ABP0KQ17</accession>
<protein>
    <submittedName>
        <fullName evidence="1">Reverse transcriptase Ty1/copia-type domain-containing protein</fullName>
    </submittedName>
</protein>
<reference evidence="1 2" key="1">
    <citation type="submission" date="2024-02" db="EMBL/GenBank/DDBJ databases">
        <authorList>
            <person name="Chen Y."/>
            <person name="Shah S."/>
            <person name="Dougan E. K."/>
            <person name="Thang M."/>
            <person name="Chan C."/>
        </authorList>
    </citation>
    <scope>NUCLEOTIDE SEQUENCE [LARGE SCALE GENOMIC DNA]</scope>
</reference>
<keyword evidence="2" id="KW-1185">Reference proteome</keyword>
<keyword evidence="1" id="KW-0548">Nucleotidyltransferase</keyword>